<organism evidence="1 2">
    <name type="scientific">Venturia nashicola</name>
    <dbReference type="NCBI Taxonomy" id="86259"/>
    <lineage>
        <taxon>Eukaryota</taxon>
        <taxon>Fungi</taxon>
        <taxon>Dikarya</taxon>
        <taxon>Ascomycota</taxon>
        <taxon>Pezizomycotina</taxon>
        <taxon>Dothideomycetes</taxon>
        <taxon>Pleosporomycetidae</taxon>
        <taxon>Venturiales</taxon>
        <taxon>Venturiaceae</taxon>
        <taxon>Venturia</taxon>
    </lineage>
</organism>
<name>A0A4Z1NZB0_9PEZI</name>
<dbReference type="Proteomes" id="UP000298493">
    <property type="component" value="Unassembled WGS sequence"/>
</dbReference>
<evidence type="ECO:0000313" key="1">
    <source>
        <dbReference type="EMBL" id="TID16922.1"/>
    </source>
</evidence>
<comment type="caution">
    <text evidence="1">The sequence shown here is derived from an EMBL/GenBank/DDBJ whole genome shotgun (WGS) entry which is preliminary data.</text>
</comment>
<keyword evidence="2" id="KW-1185">Reference proteome</keyword>
<protein>
    <submittedName>
        <fullName evidence="1">DNA replication licensing factor</fullName>
    </submittedName>
</protein>
<accession>A0A4Z1NZB0</accession>
<gene>
    <name evidence="1" type="ORF">E6O75_ATG09688</name>
</gene>
<dbReference type="AlphaFoldDB" id="A0A4Z1NZB0"/>
<sequence length="283" mass="31719">MESKFMDPLMAPLEWGWDIRTLNLKDATKILSDYRVDKMLEFLHVSTELKFWTQQLVSHEREWHAEDGRTGPAIKVPPPSRGGARYKTLFNGLNGDTSDATIILLEMYAPVPEIDALQNLGFLPKGKINAPDLQKTSDLVFLTYYLVGATEMGWPDVELAGGSKIPPPRHIIIPFIDNNDVVYILETVFRKTEGLWDTATNSPVVKTVPGVRFDASSQAGMAILGTKHGAAVGFLLLQHKREFGVQVVREVRVWHEVEGGDLKWYLYFGIGGVEERDGVRAKL</sequence>
<evidence type="ECO:0000313" key="2">
    <source>
        <dbReference type="Proteomes" id="UP000298493"/>
    </source>
</evidence>
<proteinExistence type="predicted"/>
<reference evidence="1 2" key="1">
    <citation type="submission" date="2019-04" db="EMBL/GenBank/DDBJ databases">
        <title>High contiguity whole genome sequence and gene annotation resource for two Venturia nashicola isolates.</title>
        <authorList>
            <person name="Prokchorchik M."/>
            <person name="Won K."/>
            <person name="Lee Y."/>
            <person name="Choi E.D."/>
            <person name="Segonzac C."/>
            <person name="Sohn K.H."/>
        </authorList>
    </citation>
    <scope>NUCLEOTIDE SEQUENCE [LARGE SCALE GENOMIC DNA]</scope>
    <source>
        <strain evidence="1 2">PRI2</strain>
    </source>
</reference>
<dbReference type="EMBL" id="SNSC02000017">
    <property type="protein sequence ID" value="TID16922.1"/>
    <property type="molecule type" value="Genomic_DNA"/>
</dbReference>